<evidence type="ECO:0000256" key="6">
    <source>
        <dbReference type="ARBA" id="ARBA00023163"/>
    </source>
</evidence>
<feature type="binding site" evidence="8">
    <location>
        <position position="67"/>
    </location>
    <ligand>
        <name>Fe cation</name>
        <dbReference type="ChEBI" id="CHEBI:24875"/>
    </ligand>
</feature>
<keyword evidence="3 7" id="KW-0862">Zinc</keyword>
<dbReference type="Proteomes" id="UP000058636">
    <property type="component" value="Unassembled WGS sequence"/>
</dbReference>
<keyword evidence="5" id="KW-0238">DNA-binding</keyword>
<dbReference type="CDD" id="cd07153">
    <property type="entry name" value="Fur_like"/>
    <property type="match status" value="1"/>
</dbReference>
<dbReference type="AlphaFoldDB" id="A0A101ER10"/>
<comment type="caution">
    <text evidence="9">The sequence shown here is derived from an EMBL/GenBank/DDBJ whole genome shotgun (WGS) entry which is preliminary data.</text>
</comment>
<comment type="similarity">
    <text evidence="1">Belongs to the Fur family.</text>
</comment>
<keyword evidence="8" id="KW-0408">Iron</keyword>
<dbReference type="GO" id="GO:0008270">
    <property type="term" value="F:zinc ion binding"/>
    <property type="evidence" value="ECO:0007669"/>
    <property type="project" value="TreeGrafter"/>
</dbReference>
<feature type="binding site" evidence="8">
    <location>
        <position position="104"/>
    </location>
    <ligand>
        <name>Fe cation</name>
        <dbReference type="ChEBI" id="CHEBI:24875"/>
    </ligand>
</feature>
<dbReference type="GO" id="GO:1900376">
    <property type="term" value="P:regulation of secondary metabolite biosynthetic process"/>
    <property type="evidence" value="ECO:0007669"/>
    <property type="project" value="TreeGrafter"/>
</dbReference>
<dbReference type="InterPro" id="IPR036388">
    <property type="entry name" value="WH-like_DNA-bd_sf"/>
</dbReference>
<dbReference type="GO" id="GO:0000976">
    <property type="term" value="F:transcription cis-regulatory region binding"/>
    <property type="evidence" value="ECO:0007669"/>
    <property type="project" value="TreeGrafter"/>
</dbReference>
<dbReference type="InterPro" id="IPR036390">
    <property type="entry name" value="WH_DNA-bd_sf"/>
</dbReference>
<name>A0A101ER10_9THEM</name>
<dbReference type="Pfam" id="PF01475">
    <property type="entry name" value="FUR"/>
    <property type="match status" value="1"/>
</dbReference>
<evidence type="ECO:0000256" key="2">
    <source>
        <dbReference type="ARBA" id="ARBA00022491"/>
    </source>
</evidence>
<dbReference type="EMBL" id="LGFG01000032">
    <property type="protein sequence ID" value="KUK23322.1"/>
    <property type="molecule type" value="Genomic_DNA"/>
</dbReference>
<evidence type="ECO:0000256" key="4">
    <source>
        <dbReference type="ARBA" id="ARBA00023015"/>
    </source>
</evidence>
<feature type="binding site" evidence="7">
    <location>
        <position position="73"/>
    </location>
    <ligand>
        <name>Zn(2+)</name>
        <dbReference type="ChEBI" id="CHEBI:29105"/>
    </ligand>
</feature>
<feature type="binding site" evidence="7">
    <location>
        <position position="76"/>
    </location>
    <ligand>
        <name>Zn(2+)</name>
        <dbReference type="ChEBI" id="CHEBI:29105"/>
    </ligand>
</feature>
<keyword evidence="4" id="KW-0805">Transcription regulation</keyword>
<dbReference type="SUPFAM" id="SSF46785">
    <property type="entry name" value="Winged helix' DNA-binding domain"/>
    <property type="match status" value="1"/>
</dbReference>
<gene>
    <name evidence="9" type="ORF">XD57_0585</name>
</gene>
<dbReference type="GO" id="GO:0045892">
    <property type="term" value="P:negative regulation of DNA-templated transcription"/>
    <property type="evidence" value="ECO:0007669"/>
    <property type="project" value="TreeGrafter"/>
</dbReference>
<keyword evidence="6" id="KW-0804">Transcription</keyword>
<dbReference type="PATRIC" id="fig|93930.3.peg.1429"/>
<reference evidence="9 10" key="1">
    <citation type="journal article" date="2015" name="MBio">
        <title>Genome-Resolved Metagenomic Analysis Reveals Roles for Candidate Phyla and Other Microbial Community Members in Biogeochemical Transformations in Oil Reservoirs.</title>
        <authorList>
            <person name="Hu P."/>
            <person name="Tom L."/>
            <person name="Singh A."/>
            <person name="Thomas B.C."/>
            <person name="Baker B.J."/>
            <person name="Piceno Y.M."/>
            <person name="Andersen G.L."/>
            <person name="Banfield J.F."/>
        </authorList>
    </citation>
    <scope>NUCLEOTIDE SEQUENCE [LARGE SCALE GENOMIC DNA]</scope>
    <source>
        <strain evidence="9">46_26</strain>
    </source>
</reference>
<dbReference type="PANTHER" id="PTHR33202">
    <property type="entry name" value="ZINC UPTAKE REGULATION PROTEIN"/>
    <property type="match status" value="1"/>
</dbReference>
<feature type="binding site" evidence="7">
    <location>
        <position position="115"/>
    </location>
    <ligand>
        <name>Zn(2+)</name>
        <dbReference type="ChEBI" id="CHEBI:29105"/>
    </ligand>
</feature>
<keyword evidence="2" id="KW-0678">Repressor</keyword>
<accession>A0A101ER10</accession>
<proteinExistence type="inferred from homology"/>
<dbReference type="InterPro" id="IPR002481">
    <property type="entry name" value="FUR"/>
</dbReference>
<dbReference type="GO" id="GO:0003700">
    <property type="term" value="F:DNA-binding transcription factor activity"/>
    <property type="evidence" value="ECO:0007669"/>
    <property type="project" value="InterPro"/>
</dbReference>
<protein>
    <submittedName>
        <fullName evidence="9">Ferric uptake regulator, Fur family</fullName>
    </submittedName>
</protein>
<evidence type="ECO:0000256" key="7">
    <source>
        <dbReference type="PIRSR" id="PIRSR602481-1"/>
    </source>
</evidence>
<evidence type="ECO:0000256" key="1">
    <source>
        <dbReference type="ARBA" id="ARBA00007957"/>
    </source>
</evidence>
<keyword evidence="7" id="KW-0479">Metal-binding</keyword>
<evidence type="ECO:0000256" key="8">
    <source>
        <dbReference type="PIRSR" id="PIRSR602481-2"/>
    </source>
</evidence>
<comment type="cofactor">
    <cofactor evidence="8">
        <name>Mn(2+)</name>
        <dbReference type="ChEBI" id="CHEBI:29035"/>
    </cofactor>
    <cofactor evidence="8">
        <name>Fe(2+)</name>
        <dbReference type="ChEBI" id="CHEBI:29033"/>
    </cofactor>
    <text evidence="8">Binds 1 Mn(2+) or Fe(2+) ion per subunit.</text>
</comment>
<evidence type="ECO:0000256" key="5">
    <source>
        <dbReference type="ARBA" id="ARBA00023125"/>
    </source>
</evidence>
<feature type="binding site" evidence="7">
    <location>
        <position position="112"/>
    </location>
    <ligand>
        <name>Zn(2+)</name>
        <dbReference type="ChEBI" id="CHEBI:29105"/>
    </ligand>
</feature>
<dbReference type="PANTHER" id="PTHR33202:SF7">
    <property type="entry name" value="FERRIC UPTAKE REGULATION PROTEIN"/>
    <property type="match status" value="1"/>
</dbReference>
<evidence type="ECO:0000256" key="3">
    <source>
        <dbReference type="ARBA" id="ARBA00022833"/>
    </source>
</evidence>
<dbReference type="Gene3D" id="3.30.1490.190">
    <property type="match status" value="1"/>
</dbReference>
<sequence length="121" mass="14469">MRMTKNREAVFEIIESSRVPLTAEEIHRKLDVNLSTVYRALKFLEERNLVGSFSVGGPRYFFKKKRHYHFLICEKCGKLFPFEECVDEFLKKLQEKYDFSEESHLFLIHGICKECKKEVEK</sequence>
<dbReference type="InterPro" id="IPR043135">
    <property type="entry name" value="Fur_C"/>
</dbReference>
<organism evidence="9 10">
    <name type="scientific">Thermotoga petrophila</name>
    <dbReference type="NCBI Taxonomy" id="93929"/>
    <lineage>
        <taxon>Bacteria</taxon>
        <taxon>Thermotogati</taxon>
        <taxon>Thermotogota</taxon>
        <taxon>Thermotogae</taxon>
        <taxon>Thermotogales</taxon>
        <taxon>Thermotogaceae</taxon>
        <taxon>Thermotoga</taxon>
    </lineage>
</organism>
<comment type="cofactor">
    <cofactor evidence="7">
        <name>Zn(2+)</name>
        <dbReference type="ChEBI" id="CHEBI:29105"/>
    </cofactor>
    <text evidence="7">Binds 1 zinc ion per subunit.</text>
</comment>
<dbReference type="OMA" id="PMEKFIP"/>
<evidence type="ECO:0000313" key="10">
    <source>
        <dbReference type="Proteomes" id="UP000058636"/>
    </source>
</evidence>
<dbReference type="Gene3D" id="1.10.10.10">
    <property type="entry name" value="Winged helix-like DNA-binding domain superfamily/Winged helix DNA-binding domain"/>
    <property type="match status" value="1"/>
</dbReference>
<evidence type="ECO:0000313" key="9">
    <source>
        <dbReference type="EMBL" id="KUK23322.1"/>
    </source>
</evidence>